<organism evidence="2 3">
    <name type="scientific">Agrocybe chaxingu</name>
    <dbReference type="NCBI Taxonomy" id="84603"/>
    <lineage>
        <taxon>Eukaryota</taxon>
        <taxon>Fungi</taxon>
        <taxon>Dikarya</taxon>
        <taxon>Basidiomycota</taxon>
        <taxon>Agaricomycotina</taxon>
        <taxon>Agaricomycetes</taxon>
        <taxon>Agaricomycetidae</taxon>
        <taxon>Agaricales</taxon>
        <taxon>Agaricineae</taxon>
        <taxon>Strophariaceae</taxon>
        <taxon>Agrocybe</taxon>
    </lineage>
</organism>
<dbReference type="OrthoDB" id="3365698at2759"/>
<dbReference type="EMBL" id="JANKHO010003944">
    <property type="protein sequence ID" value="KAJ3479904.1"/>
    <property type="molecule type" value="Genomic_DNA"/>
</dbReference>
<dbReference type="AlphaFoldDB" id="A0A9W8JK87"/>
<evidence type="ECO:0000313" key="2">
    <source>
        <dbReference type="EMBL" id="KAJ3479904.1"/>
    </source>
</evidence>
<keyword evidence="3" id="KW-1185">Reference proteome</keyword>
<name>A0A9W8JK87_9AGAR</name>
<comment type="caution">
    <text evidence="2">The sequence shown here is derived from an EMBL/GenBank/DDBJ whole genome shotgun (WGS) entry which is preliminary data.</text>
</comment>
<dbReference type="Proteomes" id="UP001148786">
    <property type="component" value="Unassembled WGS sequence"/>
</dbReference>
<protein>
    <submittedName>
        <fullName evidence="2">Uncharacterized protein</fullName>
    </submittedName>
</protein>
<gene>
    <name evidence="2" type="ORF">NLJ89_g12308</name>
</gene>
<accession>A0A9W8JK87</accession>
<evidence type="ECO:0000256" key="1">
    <source>
        <dbReference type="SAM" id="MobiDB-lite"/>
    </source>
</evidence>
<evidence type="ECO:0000313" key="3">
    <source>
        <dbReference type="Proteomes" id="UP001148786"/>
    </source>
</evidence>
<feature type="compositionally biased region" description="Polar residues" evidence="1">
    <location>
        <begin position="44"/>
        <end position="55"/>
    </location>
</feature>
<sequence length="205" mass="22482">MGALAEARCELPHQVEVEEGVQLIRASSAASAPSRSTTKTSTSGLPSRPTSTPSTLAQVATELERLRGELCQSEVGSGSRRGQRERTSTGAVKRARVVLGALEGMQVEDKNATDVYTQTLHLTLQNLAHTPFTSPSAQALSKRAAAILKHWDAIFGGQLVTRRWVFRGVHYLDYLPRDHEVVASRHDEAWRDASVRWPAQIAFKN</sequence>
<feature type="compositionally biased region" description="Low complexity" evidence="1">
    <location>
        <begin position="26"/>
        <end position="43"/>
    </location>
</feature>
<reference evidence="2" key="1">
    <citation type="submission" date="2022-07" db="EMBL/GenBank/DDBJ databases">
        <title>Genome Sequence of Agrocybe chaxingu.</title>
        <authorList>
            <person name="Buettner E."/>
        </authorList>
    </citation>
    <scope>NUCLEOTIDE SEQUENCE</scope>
    <source>
        <strain evidence="2">MP-N11</strain>
    </source>
</reference>
<feature type="region of interest" description="Disordered" evidence="1">
    <location>
        <begin position="26"/>
        <end position="55"/>
    </location>
</feature>
<proteinExistence type="predicted"/>
<feature type="region of interest" description="Disordered" evidence="1">
    <location>
        <begin position="70"/>
        <end position="89"/>
    </location>
</feature>